<dbReference type="InterPro" id="IPR044742">
    <property type="entry name" value="DEAD/DEAH_RhlB"/>
</dbReference>
<feature type="compositionally biased region" description="Basic and acidic residues" evidence="15">
    <location>
        <begin position="34"/>
        <end position="53"/>
    </location>
</feature>
<feature type="compositionally biased region" description="Basic residues" evidence="15">
    <location>
        <begin position="1"/>
        <end position="11"/>
    </location>
</feature>
<dbReference type="GO" id="GO:0005524">
    <property type="term" value="F:ATP binding"/>
    <property type="evidence" value="ECO:0007669"/>
    <property type="project" value="UniProtKB-KW"/>
</dbReference>
<evidence type="ECO:0000256" key="14">
    <source>
        <dbReference type="RuleBase" id="RU000492"/>
    </source>
</evidence>
<evidence type="ECO:0000259" key="18">
    <source>
        <dbReference type="PROSITE" id="PS51195"/>
    </source>
</evidence>
<dbReference type="RefSeq" id="XP_002175202.1">
    <property type="nucleotide sequence ID" value="XM_002175166.2"/>
</dbReference>
<evidence type="ECO:0000256" key="1">
    <source>
        <dbReference type="ARBA" id="ARBA00004604"/>
    </source>
</evidence>
<dbReference type="SMART" id="SM00490">
    <property type="entry name" value="HELICc"/>
    <property type="match status" value="1"/>
</dbReference>
<evidence type="ECO:0000256" key="8">
    <source>
        <dbReference type="ARBA" id="ARBA00022806"/>
    </source>
</evidence>
<feature type="compositionally biased region" description="Basic residues" evidence="15">
    <location>
        <begin position="72"/>
        <end position="87"/>
    </location>
</feature>
<dbReference type="SMART" id="SM00487">
    <property type="entry name" value="DEXDc"/>
    <property type="match status" value="1"/>
</dbReference>
<dbReference type="STRING" id="402676.B6K5V5"/>
<evidence type="ECO:0000256" key="10">
    <source>
        <dbReference type="ARBA" id="ARBA00023242"/>
    </source>
</evidence>
<keyword evidence="6 14" id="KW-0547">Nucleotide-binding</keyword>
<dbReference type="Pfam" id="PF00271">
    <property type="entry name" value="Helicase_C"/>
    <property type="match status" value="1"/>
</dbReference>
<dbReference type="FunFam" id="3.40.50.300:FF:000008">
    <property type="entry name" value="ATP-dependent RNA helicase RhlB"/>
    <property type="match status" value="1"/>
</dbReference>
<protein>
    <recommendedName>
        <fullName evidence="3">RNA helicase</fullName>
        <ecNumber evidence="3">3.6.4.13</ecNumber>
    </recommendedName>
</protein>
<organism evidence="19 21">
    <name type="scientific">Schizosaccharomyces japonicus (strain yFS275 / FY16936)</name>
    <name type="common">Fission yeast</name>
    <dbReference type="NCBI Taxonomy" id="402676"/>
    <lineage>
        <taxon>Eukaryota</taxon>
        <taxon>Fungi</taxon>
        <taxon>Dikarya</taxon>
        <taxon>Ascomycota</taxon>
        <taxon>Taphrinomycotina</taxon>
        <taxon>Schizosaccharomycetes</taxon>
        <taxon>Schizosaccharomycetales</taxon>
        <taxon>Schizosaccharomycetaceae</taxon>
        <taxon>Schizosaccharomyces</taxon>
    </lineage>
</organism>
<evidence type="ECO:0000256" key="12">
    <source>
        <dbReference type="ARBA" id="ARBA00047984"/>
    </source>
</evidence>
<dbReference type="GeneID" id="7047605"/>
<comment type="subcellular location">
    <subcellularLocation>
        <location evidence="1">Nucleus</location>
        <location evidence="1">Nucleolus</location>
    </subcellularLocation>
</comment>
<evidence type="ECO:0000256" key="3">
    <source>
        <dbReference type="ARBA" id="ARBA00012552"/>
    </source>
</evidence>
<keyword evidence="7 14" id="KW-0378">Hydrolase</keyword>
<dbReference type="GO" id="GO:0030687">
    <property type="term" value="C:preribosome, large subunit precursor"/>
    <property type="evidence" value="ECO:0007669"/>
    <property type="project" value="EnsemblFungi"/>
</dbReference>
<dbReference type="InterPro" id="IPR000629">
    <property type="entry name" value="RNA-helicase_DEAD-box_CS"/>
</dbReference>
<keyword evidence="21" id="KW-1185">Reference proteome</keyword>
<evidence type="ECO:0000256" key="7">
    <source>
        <dbReference type="ARBA" id="ARBA00022801"/>
    </source>
</evidence>
<feature type="compositionally biased region" description="Low complexity" evidence="15">
    <location>
        <begin position="96"/>
        <end position="110"/>
    </location>
</feature>
<dbReference type="EC" id="3.6.4.13" evidence="3"/>
<dbReference type="GO" id="GO:0003724">
    <property type="term" value="F:RNA helicase activity"/>
    <property type="evidence" value="ECO:0000318"/>
    <property type="project" value="GO_Central"/>
</dbReference>
<dbReference type="InterPro" id="IPR027417">
    <property type="entry name" value="P-loop_NTPase"/>
</dbReference>
<evidence type="ECO:0000256" key="2">
    <source>
        <dbReference type="ARBA" id="ARBA00009334"/>
    </source>
</evidence>
<evidence type="ECO:0000313" key="19">
    <source>
        <dbReference type="EMBL" id="EEB08909.1"/>
    </source>
</evidence>
<comment type="catalytic activity">
    <reaction evidence="12">
        <text>ATP + H2O = ADP + phosphate + H(+)</text>
        <dbReference type="Rhea" id="RHEA:13065"/>
        <dbReference type="ChEBI" id="CHEBI:15377"/>
        <dbReference type="ChEBI" id="CHEBI:15378"/>
        <dbReference type="ChEBI" id="CHEBI:30616"/>
        <dbReference type="ChEBI" id="CHEBI:43474"/>
        <dbReference type="ChEBI" id="CHEBI:456216"/>
        <dbReference type="EC" id="3.6.4.13"/>
    </reaction>
</comment>
<dbReference type="Proteomes" id="UP000001744">
    <property type="component" value="Unassembled WGS sequence"/>
</dbReference>
<dbReference type="PROSITE" id="PS51192">
    <property type="entry name" value="HELICASE_ATP_BIND_1"/>
    <property type="match status" value="1"/>
</dbReference>
<dbReference type="HOGENOM" id="CLU_003041_1_5_1"/>
<dbReference type="PROSITE" id="PS51194">
    <property type="entry name" value="HELICASE_CTER"/>
    <property type="match status" value="1"/>
</dbReference>
<evidence type="ECO:0000256" key="5">
    <source>
        <dbReference type="ARBA" id="ARBA00022552"/>
    </source>
</evidence>
<comment type="similarity">
    <text evidence="2">Belongs to the DEAD box helicase family. DDX5/DBP2 subfamily.</text>
</comment>
<evidence type="ECO:0000256" key="9">
    <source>
        <dbReference type="ARBA" id="ARBA00022840"/>
    </source>
</evidence>
<name>B6K5V5_SCHJY</name>
<dbReference type="JaponicusDB" id="SJAG_04081">
    <property type="gene designation" value="dbp3"/>
</dbReference>
<feature type="region of interest" description="Disordered" evidence="15">
    <location>
        <begin position="1"/>
        <end position="114"/>
    </location>
</feature>
<dbReference type="eggNOG" id="KOG0331">
    <property type="taxonomic scope" value="Eukaryota"/>
</dbReference>
<dbReference type="GO" id="GO:0003729">
    <property type="term" value="F:mRNA binding"/>
    <property type="evidence" value="ECO:0000318"/>
    <property type="project" value="GO_Central"/>
</dbReference>
<feature type="domain" description="Helicase ATP-binding" evidence="16">
    <location>
        <begin position="171"/>
        <end position="349"/>
    </location>
</feature>
<keyword evidence="9 14" id="KW-0067">ATP-binding</keyword>
<dbReference type="GO" id="GO:0006364">
    <property type="term" value="P:rRNA processing"/>
    <property type="evidence" value="ECO:0000318"/>
    <property type="project" value="GO_Central"/>
</dbReference>
<dbReference type="PROSITE" id="PS00039">
    <property type="entry name" value="DEAD_ATP_HELICASE"/>
    <property type="match status" value="1"/>
</dbReference>
<evidence type="ECO:0000256" key="11">
    <source>
        <dbReference type="ARBA" id="ARBA00037449"/>
    </source>
</evidence>
<feature type="domain" description="Helicase C-terminal" evidence="17">
    <location>
        <begin position="378"/>
        <end position="526"/>
    </location>
</feature>
<evidence type="ECO:0000256" key="4">
    <source>
        <dbReference type="ARBA" id="ARBA00022517"/>
    </source>
</evidence>
<dbReference type="CDD" id="cd00268">
    <property type="entry name" value="DEADc"/>
    <property type="match status" value="1"/>
</dbReference>
<dbReference type="OMA" id="KKTHDMY"/>
<keyword evidence="10" id="KW-0539">Nucleus</keyword>
<dbReference type="GO" id="GO:0000464">
    <property type="term" value="P:endonucleolytic cleavage in ITS1 upstream of 5.8S rRNA from tricistronic rRNA transcript (SSU-rRNA, 5.8S rRNA, LSU-rRNA)"/>
    <property type="evidence" value="ECO:0007669"/>
    <property type="project" value="EnsemblFungi"/>
</dbReference>
<keyword evidence="8 14" id="KW-0347">Helicase</keyword>
<keyword evidence="5" id="KW-0698">rRNA processing</keyword>
<dbReference type="InterPro" id="IPR001650">
    <property type="entry name" value="Helicase_C-like"/>
</dbReference>
<dbReference type="OrthoDB" id="196131at2759"/>
<dbReference type="GO" id="GO:0005730">
    <property type="term" value="C:nucleolus"/>
    <property type="evidence" value="ECO:0000318"/>
    <property type="project" value="GO_Central"/>
</dbReference>
<feature type="short sequence motif" description="Q motif" evidence="13">
    <location>
        <begin position="142"/>
        <end position="168"/>
    </location>
</feature>
<evidence type="ECO:0000256" key="6">
    <source>
        <dbReference type="ARBA" id="ARBA00022741"/>
    </source>
</evidence>
<evidence type="ECO:0000259" key="17">
    <source>
        <dbReference type="PROSITE" id="PS51194"/>
    </source>
</evidence>
<dbReference type="GO" id="GO:0016787">
    <property type="term" value="F:hydrolase activity"/>
    <property type="evidence" value="ECO:0007669"/>
    <property type="project" value="UniProtKB-KW"/>
</dbReference>
<sequence length="554" mass="60948">MSKHSEHKRKHDAQEKVSKKRSKHSKDKKHKDKAVKDVSDVTEVTEKITEKVTETVTEITEQVAGDVSKKEQKSKKSKKDKSKKKKHDQSSEKSESGSTESADSTTTSSTLHTDPDAARAFMKEQEISIADPTTKEILLPLLSFDDLPLPDKLTAGLRNFKQPTPIQAASWPYLLAGRDVVGIAETGSGKTVAFGIPALRYLNQLPKEKHPSIRVLVVSPTRELAIQTYENMRDLLAPLGLNVVAVYGGAPKFEQARAAREASVIIGTPGRLLDLINDGAVNCSKVGYLVLDEADRMLDTGFEQDIRNIMSATPNPLAGGQRQTVFFSATWPESVRELASTFLKDPVKITIGSDELAASHNITQIVEVIDDPRQKEYRLEALLRKHLKEIGKNGKVLVFALYKKEAARVENTLRRKFDVVGIHGDLSQAARIQALDSFKSGRCNLLVATDVAARGLDIPQVQLVINLTFPLTIEDYIHRIGRTGRANTKGTSITLFTPQDKGHAGELINVLRQANQTVPDELLKFGTAVKPKLNAYGARVADAPMKAATKIVFD</sequence>
<evidence type="ECO:0000313" key="21">
    <source>
        <dbReference type="Proteomes" id="UP000001744"/>
    </source>
</evidence>
<dbReference type="InterPro" id="IPR011545">
    <property type="entry name" value="DEAD/DEAH_box_helicase_dom"/>
</dbReference>
<accession>B6K5V5</accession>
<feature type="domain" description="DEAD-box RNA helicase Q" evidence="18">
    <location>
        <begin position="142"/>
        <end position="168"/>
    </location>
</feature>
<evidence type="ECO:0000256" key="13">
    <source>
        <dbReference type="PROSITE-ProRule" id="PRU00552"/>
    </source>
</evidence>
<dbReference type="SUPFAM" id="SSF52540">
    <property type="entry name" value="P-loop containing nucleoside triphosphate hydrolases"/>
    <property type="match status" value="1"/>
</dbReference>
<dbReference type="Gene3D" id="3.40.50.300">
    <property type="entry name" value="P-loop containing nucleotide triphosphate hydrolases"/>
    <property type="match status" value="2"/>
</dbReference>
<dbReference type="PANTHER" id="PTHR47958">
    <property type="entry name" value="ATP-DEPENDENT RNA HELICASE DBP3"/>
    <property type="match status" value="1"/>
</dbReference>
<proteinExistence type="inferred from homology"/>
<dbReference type="AlphaFoldDB" id="B6K5V5"/>
<dbReference type="EMBL" id="KE651167">
    <property type="protein sequence ID" value="EEB08909.1"/>
    <property type="molecule type" value="Genomic_DNA"/>
</dbReference>
<keyword evidence="4" id="KW-0690">Ribosome biogenesis</keyword>
<dbReference type="CDD" id="cd18787">
    <property type="entry name" value="SF2_C_DEAD"/>
    <property type="match status" value="1"/>
</dbReference>
<gene>
    <name evidence="20" type="primary">dbp3</name>
    <name evidence="19" type="ORF">SJAG_04081</name>
</gene>
<reference evidence="19 21" key="1">
    <citation type="journal article" date="2011" name="Science">
        <title>Comparative functional genomics of the fission yeasts.</title>
        <authorList>
            <person name="Rhind N."/>
            <person name="Chen Z."/>
            <person name="Yassour M."/>
            <person name="Thompson D.A."/>
            <person name="Haas B.J."/>
            <person name="Habib N."/>
            <person name="Wapinski I."/>
            <person name="Roy S."/>
            <person name="Lin M.F."/>
            <person name="Heiman D.I."/>
            <person name="Young S.K."/>
            <person name="Furuya K."/>
            <person name="Guo Y."/>
            <person name="Pidoux A."/>
            <person name="Chen H.M."/>
            <person name="Robbertse B."/>
            <person name="Goldberg J.M."/>
            <person name="Aoki K."/>
            <person name="Bayne E.H."/>
            <person name="Berlin A.M."/>
            <person name="Desjardins C.A."/>
            <person name="Dobbs E."/>
            <person name="Dukaj L."/>
            <person name="Fan L."/>
            <person name="FitzGerald M.G."/>
            <person name="French C."/>
            <person name="Gujja S."/>
            <person name="Hansen K."/>
            <person name="Keifenheim D."/>
            <person name="Levin J.Z."/>
            <person name="Mosher R.A."/>
            <person name="Mueller C.A."/>
            <person name="Pfiffner J."/>
            <person name="Priest M."/>
            <person name="Russ C."/>
            <person name="Smialowska A."/>
            <person name="Swoboda P."/>
            <person name="Sykes S.M."/>
            <person name="Vaughn M."/>
            <person name="Vengrova S."/>
            <person name="Yoder R."/>
            <person name="Zeng Q."/>
            <person name="Allshire R."/>
            <person name="Baulcombe D."/>
            <person name="Birren B.W."/>
            <person name="Brown W."/>
            <person name="Ekwall K."/>
            <person name="Kellis M."/>
            <person name="Leatherwood J."/>
            <person name="Levin H."/>
            <person name="Margalit H."/>
            <person name="Martienssen R."/>
            <person name="Nieduszynski C.A."/>
            <person name="Spatafora J.W."/>
            <person name="Friedman N."/>
            <person name="Dalgaard J.Z."/>
            <person name="Baumann P."/>
            <person name="Niki H."/>
            <person name="Regev A."/>
            <person name="Nusbaum C."/>
        </authorList>
    </citation>
    <scope>NUCLEOTIDE SEQUENCE [LARGE SCALE GENOMIC DNA]</scope>
    <source>
        <strain evidence="21">yFS275 / FY16936</strain>
    </source>
</reference>
<dbReference type="PROSITE" id="PS51195">
    <property type="entry name" value="Q_MOTIF"/>
    <property type="match status" value="1"/>
</dbReference>
<dbReference type="Pfam" id="PF00270">
    <property type="entry name" value="DEAD"/>
    <property type="match status" value="1"/>
</dbReference>
<evidence type="ECO:0000256" key="15">
    <source>
        <dbReference type="SAM" id="MobiDB-lite"/>
    </source>
</evidence>
<dbReference type="InterPro" id="IPR014001">
    <property type="entry name" value="Helicase_ATP-bd"/>
</dbReference>
<dbReference type="InterPro" id="IPR014014">
    <property type="entry name" value="RNA_helicase_DEAD_Q_motif"/>
</dbReference>
<feature type="compositionally biased region" description="Basic residues" evidence="15">
    <location>
        <begin position="18"/>
        <end position="33"/>
    </location>
</feature>
<dbReference type="VEuPathDB" id="FungiDB:SJAG_04081"/>
<evidence type="ECO:0000259" key="16">
    <source>
        <dbReference type="PROSITE" id="PS51192"/>
    </source>
</evidence>
<evidence type="ECO:0000313" key="20">
    <source>
        <dbReference type="JaponicusDB" id="SJAG_04081"/>
    </source>
</evidence>
<comment type="function">
    <text evidence="11">ATP-dependent RNA helicase required for 60S ribosomal subunit synthesis. Involved in efficient pre-rRNA processing, predominantly at site A3, which is necessary for the normal formation of 25S and 5.8S rRNAs.</text>
</comment>